<comment type="caution">
    <text evidence="1">The sequence shown here is derived from an EMBL/GenBank/DDBJ whole genome shotgun (WGS) entry which is preliminary data.</text>
</comment>
<sequence length="83" mass="9907">MLTRDKFSHIFFRLICFHLSIEIIKNYTWMETNHKKMAGHLVDDHTLFAHILITKIYHLNYFSLSFFRMIPLSHGAISTPLEI</sequence>
<proteinExistence type="predicted"/>
<dbReference type="AlphaFoldDB" id="A0A3M7RAF2"/>
<keyword evidence="2" id="KW-1185">Reference proteome</keyword>
<evidence type="ECO:0000313" key="1">
    <source>
        <dbReference type="EMBL" id="RNA20583.1"/>
    </source>
</evidence>
<reference evidence="1 2" key="1">
    <citation type="journal article" date="2018" name="Sci. Rep.">
        <title>Genomic signatures of local adaptation to the degree of environmental predictability in rotifers.</title>
        <authorList>
            <person name="Franch-Gras L."/>
            <person name="Hahn C."/>
            <person name="Garcia-Roger E.M."/>
            <person name="Carmona M.J."/>
            <person name="Serra M."/>
            <person name="Gomez A."/>
        </authorList>
    </citation>
    <scope>NUCLEOTIDE SEQUENCE [LARGE SCALE GENOMIC DNA]</scope>
    <source>
        <strain evidence="1">HYR1</strain>
    </source>
</reference>
<evidence type="ECO:0000313" key="2">
    <source>
        <dbReference type="Proteomes" id="UP000276133"/>
    </source>
</evidence>
<dbReference type="Proteomes" id="UP000276133">
    <property type="component" value="Unassembled WGS sequence"/>
</dbReference>
<name>A0A3M7RAF2_BRAPC</name>
<organism evidence="1 2">
    <name type="scientific">Brachionus plicatilis</name>
    <name type="common">Marine rotifer</name>
    <name type="synonym">Brachionus muelleri</name>
    <dbReference type="NCBI Taxonomy" id="10195"/>
    <lineage>
        <taxon>Eukaryota</taxon>
        <taxon>Metazoa</taxon>
        <taxon>Spiralia</taxon>
        <taxon>Gnathifera</taxon>
        <taxon>Rotifera</taxon>
        <taxon>Eurotatoria</taxon>
        <taxon>Monogononta</taxon>
        <taxon>Pseudotrocha</taxon>
        <taxon>Ploima</taxon>
        <taxon>Brachionidae</taxon>
        <taxon>Brachionus</taxon>
    </lineage>
</organism>
<gene>
    <name evidence="1" type="ORF">BpHYR1_013765</name>
</gene>
<dbReference type="EMBL" id="REGN01003816">
    <property type="protein sequence ID" value="RNA20583.1"/>
    <property type="molecule type" value="Genomic_DNA"/>
</dbReference>
<protein>
    <submittedName>
        <fullName evidence="1">Uncharacterized protein</fullName>
    </submittedName>
</protein>
<accession>A0A3M7RAF2</accession>